<dbReference type="AlphaFoldDB" id="A0A8K0HSP7"/>
<name>A0A8K0HSP7_9ROSA</name>
<feature type="region of interest" description="Disordered" evidence="1">
    <location>
        <begin position="114"/>
        <end position="162"/>
    </location>
</feature>
<evidence type="ECO:0000313" key="3">
    <source>
        <dbReference type="Proteomes" id="UP000796880"/>
    </source>
</evidence>
<comment type="caution">
    <text evidence="2">The sequence shown here is derived from an EMBL/GenBank/DDBJ whole genome shotgun (WGS) entry which is preliminary data.</text>
</comment>
<gene>
    <name evidence="2" type="ORF">FNV43_RR01722</name>
</gene>
<feature type="compositionally biased region" description="Basic and acidic residues" evidence="1">
    <location>
        <begin position="152"/>
        <end position="162"/>
    </location>
</feature>
<evidence type="ECO:0000313" key="2">
    <source>
        <dbReference type="EMBL" id="KAF3457065.1"/>
    </source>
</evidence>
<reference evidence="2" key="1">
    <citation type="submission" date="2020-03" db="EMBL/GenBank/DDBJ databases">
        <title>A high-quality chromosome-level genome assembly of a woody plant with both climbing and erect habits, Rhamnella rubrinervis.</title>
        <authorList>
            <person name="Lu Z."/>
            <person name="Yang Y."/>
            <person name="Zhu X."/>
            <person name="Sun Y."/>
        </authorList>
    </citation>
    <scope>NUCLEOTIDE SEQUENCE</scope>
    <source>
        <strain evidence="2">BYM</strain>
        <tissue evidence="2">Leaf</tissue>
    </source>
</reference>
<protein>
    <submittedName>
        <fullName evidence="2">Uncharacterized protein</fullName>
    </submittedName>
</protein>
<organism evidence="2 3">
    <name type="scientific">Rhamnella rubrinervis</name>
    <dbReference type="NCBI Taxonomy" id="2594499"/>
    <lineage>
        <taxon>Eukaryota</taxon>
        <taxon>Viridiplantae</taxon>
        <taxon>Streptophyta</taxon>
        <taxon>Embryophyta</taxon>
        <taxon>Tracheophyta</taxon>
        <taxon>Spermatophyta</taxon>
        <taxon>Magnoliopsida</taxon>
        <taxon>eudicotyledons</taxon>
        <taxon>Gunneridae</taxon>
        <taxon>Pentapetalae</taxon>
        <taxon>rosids</taxon>
        <taxon>fabids</taxon>
        <taxon>Rosales</taxon>
        <taxon>Rhamnaceae</taxon>
        <taxon>rhamnoid group</taxon>
        <taxon>Rhamneae</taxon>
        <taxon>Rhamnella</taxon>
    </lineage>
</organism>
<proteinExistence type="predicted"/>
<feature type="region of interest" description="Disordered" evidence="1">
    <location>
        <begin position="1"/>
        <end position="39"/>
    </location>
</feature>
<evidence type="ECO:0000256" key="1">
    <source>
        <dbReference type="SAM" id="MobiDB-lite"/>
    </source>
</evidence>
<dbReference type="Proteomes" id="UP000796880">
    <property type="component" value="Unassembled WGS sequence"/>
</dbReference>
<keyword evidence="3" id="KW-1185">Reference proteome</keyword>
<sequence length="162" mass="17833">MEEEAKDDDNMDDFQTDDKGEEGDGSDKEMGVDVEDGDGDSIKLQNWSAVCGFVSLKPNSRVSRGADWRAQHSTLFFRICDHLYAKMGQLLSSASCSIRGEHDMPVVEPVVVRTATSRRESSSVSYTGRRSHRGSIPSTSGGGYHEVGLDDDSARRELEGQR</sequence>
<feature type="compositionally biased region" description="Acidic residues" evidence="1">
    <location>
        <begin position="1"/>
        <end position="24"/>
    </location>
</feature>
<dbReference type="EMBL" id="VOIH02000001">
    <property type="protein sequence ID" value="KAF3457065.1"/>
    <property type="molecule type" value="Genomic_DNA"/>
</dbReference>
<accession>A0A8K0HSP7</accession>